<sequence>MCSDKYAADLKFYVNRYGRKSKYYIQLEGTLKHVWVNNVTAHLIFFEYLHNEYKRSFVEMHFKFCDMLKTDPYVGQAVAATGVTCPLAAVR</sequence>
<evidence type="ECO:0000313" key="1">
    <source>
        <dbReference type="EMBL" id="KAI8435535.1"/>
    </source>
</evidence>
<proteinExistence type="predicted"/>
<comment type="caution">
    <text evidence="1">The sequence shown here is derived from an EMBL/GenBank/DDBJ whole genome shotgun (WGS) entry which is preliminary data.</text>
</comment>
<accession>A0ACC0KGT7</accession>
<evidence type="ECO:0000313" key="2">
    <source>
        <dbReference type="Proteomes" id="UP001064048"/>
    </source>
</evidence>
<dbReference type="Proteomes" id="UP001064048">
    <property type="component" value="Chromosome 6"/>
</dbReference>
<organism evidence="1 2">
    <name type="scientific">Choristoneura fumiferana</name>
    <name type="common">Spruce budworm moth</name>
    <name type="synonym">Archips fumiferana</name>
    <dbReference type="NCBI Taxonomy" id="7141"/>
    <lineage>
        <taxon>Eukaryota</taxon>
        <taxon>Metazoa</taxon>
        <taxon>Ecdysozoa</taxon>
        <taxon>Arthropoda</taxon>
        <taxon>Hexapoda</taxon>
        <taxon>Insecta</taxon>
        <taxon>Pterygota</taxon>
        <taxon>Neoptera</taxon>
        <taxon>Endopterygota</taxon>
        <taxon>Lepidoptera</taxon>
        <taxon>Glossata</taxon>
        <taxon>Ditrysia</taxon>
        <taxon>Tortricoidea</taxon>
        <taxon>Tortricidae</taxon>
        <taxon>Tortricinae</taxon>
        <taxon>Choristoneura</taxon>
    </lineage>
</organism>
<protein>
    <submittedName>
        <fullName evidence="1">Uncharacterized protein</fullName>
    </submittedName>
</protein>
<gene>
    <name evidence="1" type="ORF">MSG28_003831</name>
</gene>
<dbReference type="EMBL" id="CM046106">
    <property type="protein sequence ID" value="KAI8435535.1"/>
    <property type="molecule type" value="Genomic_DNA"/>
</dbReference>
<keyword evidence="2" id="KW-1185">Reference proteome</keyword>
<reference evidence="1 2" key="1">
    <citation type="journal article" date="2022" name="Genome Biol. Evol.">
        <title>The Spruce Budworm Genome: Reconstructing the Evolutionary History of Antifreeze Proteins.</title>
        <authorList>
            <person name="Beliveau C."/>
            <person name="Gagne P."/>
            <person name="Picq S."/>
            <person name="Vernygora O."/>
            <person name="Keeling C.I."/>
            <person name="Pinkney K."/>
            <person name="Doucet D."/>
            <person name="Wen F."/>
            <person name="Johnston J.S."/>
            <person name="Maaroufi H."/>
            <person name="Boyle B."/>
            <person name="Laroche J."/>
            <person name="Dewar K."/>
            <person name="Juretic N."/>
            <person name="Blackburn G."/>
            <person name="Nisole A."/>
            <person name="Brunet B."/>
            <person name="Brandao M."/>
            <person name="Lumley L."/>
            <person name="Duan J."/>
            <person name="Quan G."/>
            <person name="Lucarotti C.J."/>
            <person name="Roe A.D."/>
            <person name="Sperling F.A.H."/>
            <person name="Levesque R.C."/>
            <person name="Cusson M."/>
        </authorList>
    </citation>
    <scope>NUCLEOTIDE SEQUENCE [LARGE SCALE GENOMIC DNA]</scope>
    <source>
        <strain evidence="1">Glfc:IPQL:Cfum</strain>
    </source>
</reference>
<name>A0ACC0KGT7_CHOFU</name>